<sequence length="552" mass="61515">MLLGYLSPAVATSVSDEIPAGGVELGISEYTAIGNKGEVDNPVTALDKDKTKKSTTDHTKLKELRGPFNSGPEVTKACLGCHNTAGHQFIKNKHWTWSYTNPETGQKLGKSVLVNNFCTNARGNEGMCAQCHAGYGMKDSNYDFSNEENIDCLVCHESTGTYYKTPPTKGNKACSVMFEGRKPIDWANVAQHVRLPARSNCGGCHFFGGGGDNVKHGDLSSVLFHPSRDVDVHMSEEGENFACIICHVGEGHEWAGSRYVMIAKDEKEHAKPKPGLERETATCESCHGDKPHPTTVRGLKQNDHVDRVACESCHIPEFARGGVATKMDWDWRTAGRLKNGEGFKLKEYTQGDGEHRATYKSIKGTFKYDENVVPLYRWFDGVMKYTTIDTVFDPSKPVEINDFDGSPADPDSRIWPFKRMHTVQPYDKGNNTLVYMHLWGDDDAAFWGNYDFSKAIKVGMEKNDIPYSGEYGFIDTYSYWPINHMVAPKEQALACEECHSKDGRLKNLDNFYMPGRDAPRWLDIFGILLVLGTLGGVLVHGLLRVILSRRNS</sequence>
<dbReference type="Pfam" id="PF13435">
    <property type="entry name" value="Cytochrome_C554"/>
    <property type="match status" value="2"/>
</dbReference>
<dbReference type="NCBIfam" id="TIGR04315">
    <property type="entry name" value="octaheme_Shew"/>
    <property type="match status" value="1"/>
</dbReference>
<proteinExistence type="predicted"/>
<keyword evidence="3" id="KW-0812">Transmembrane</keyword>
<protein>
    <submittedName>
        <fullName evidence="5">Tetrathionate reductase family octaheme c-type cytochrome</fullName>
    </submittedName>
</protein>
<evidence type="ECO:0000256" key="1">
    <source>
        <dbReference type="ARBA" id="ARBA00022729"/>
    </source>
</evidence>
<comment type="caution">
    <text evidence="5">The sequence shown here is derived from an EMBL/GenBank/DDBJ whole genome shotgun (WGS) entry which is preliminary data.</text>
</comment>
<dbReference type="InterPro" id="IPR024673">
    <property type="entry name" value="Octahem_Cyt_c"/>
</dbReference>
<dbReference type="PIRSF" id="PIRSF039014">
    <property type="entry name" value="OTR_cyc"/>
    <property type="match status" value="1"/>
</dbReference>
<dbReference type="Gene3D" id="1.10.1130.10">
    <property type="entry name" value="Flavocytochrome C3, Chain A"/>
    <property type="match status" value="2"/>
</dbReference>
<dbReference type="Pfam" id="PF11783">
    <property type="entry name" value="Cytochrome_cB"/>
    <property type="match status" value="1"/>
</dbReference>
<gene>
    <name evidence="5" type="ORF">ENG92_05920</name>
</gene>
<name>A0A831JYI5_9GAMM</name>
<dbReference type="InterPro" id="IPR023155">
    <property type="entry name" value="Cyt_c-552/4"/>
</dbReference>
<keyword evidence="1" id="KW-0732">Signal</keyword>
<dbReference type="PANTHER" id="PTHR35038:SF5">
    <property type="entry name" value="CYTOCHROME C-TYPE PROTEIN NRFB"/>
    <property type="match status" value="1"/>
</dbReference>
<dbReference type="GO" id="GO:0016491">
    <property type="term" value="F:oxidoreductase activity"/>
    <property type="evidence" value="ECO:0007669"/>
    <property type="project" value="TreeGrafter"/>
</dbReference>
<dbReference type="EMBL" id="DRCV01000263">
    <property type="protein sequence ID" value="HDK38535.1"/>
    <property type="molecule type" value="Genomic_DNA"/>
</dbReference>
<organism evidence="5">
    <name type="scientific">Thiolapillus brandeum</name>
    <dbReference type="NCBI Taxonomy" id="1076588"/>
    <lineage>
        <taxon>Bacteria</taxon>
        <taxon>Pseudomonadati</taxon>
        <taxon>Pseudomonadota</taxon>
        <taxon>Gammaproteobacteria</taxon>
        <taxon>Chromatiales</taxon>
        <taxon>Sedimenticolaceae</taxon>
        <taxon>Thiolapillus</taxon>
    </lineage>
</organism>
<reference evidence="5" key="1">
    <citation type="journal article" date="2020" name="mSystems">
        <title>Genome- and Community-Level Interaction Insights into Carbon Utilization and Element Cycling Functions of Hydrothermarchaeota in Hydrothermal Sediment.</title>
        <authorList>
            <person name="Zhou Z."/>
            <person name="Liu Y."/>
            <person name="Xu W."/>
            <person name="Pan J."/>
            <person name="Luo Z.H."/>
            <person name="Li M."/>
        </authorList>
    </citation>
    <scope>NUCLEOTIDE SEQUENCE [LARGE SCALE GENOMIC DNA]</scope>
    <source>
        <strain evidence="5">HyVt-26</strain>
    </source>
</reference>
<dbReference type="AlphaFoldDB" id="A0A831JYI5"/>
<feature type="domain" description="Cytochrome c-552/4" evidence="4">
    <location>
        <begin position="242"/>
        <end position="314"/>
    </location>
</feature>
<evidence type="ECO:0000256" key="3">
    <source>
        <dbReference type="SAM" id="Phobius"/>
    </source>
</evidence>
<dbReference type="SUPFAM" id="SSF48695">
    <property type="entry name" value="Multiheme cytochromes"/>
    <property type="match status" value="1"/>
</dbReference>
<dbReference type="InterPro" id="IPR051829">
    <property type="entry name" value="Multiheme_Cytochr_ET"/>
</dbReference>
<dbReference type="InterPro" id="IPR036280">
    <property type="entry name" value="Multihaem_cyt_sf"/>
</dbReference>
<evidence type="ECO:0000313" key="5">
    <source>
        <dbReference type="EMBL" id="HDK38535.1"/>
    </source>
</evidence>
<feature type="transmembrane region" description="Helical" evidence="3">
    <location>
        <begin position="524"/>
        <end position="547"/>
    </location>
</feature>
<dbReference type="Proteomes" id="UP000885822">
    <property type="component" value="Unassembled WGS sequence"/>
</dbReference>
<feature type="compositionally biased region" description="Basic and acidic residues" evidence="2">
    <location>
        <begin position="270"/>
        <end position="292"/>
    </location>
</feature>
<evidence type="ECO:0000256" key="2">
    <source>
        <dbReference type="SAM" id="MobiDB-lite"/>
    </source>
</evidence>
<keyword evidence="3" id="KW-1133">Transmembrane helix</keyword>
<keyword evidence="3" id="KW-0472">Membrane</keyword>
<feature type="region of interest" description="Disordered" evidence="2">
    <location>
        <begin position="270"/>
        <end position="295"/>
    </location>
</feature>
<dbReference type="PANTHER" id="PTHR35038">
    <property type="entry name" value="DISSIMILATORY SULFITE REDUCTASE SIRA"/>
    <property type="match status" value="1"/>
</dbReference>
<accession>A0A831JYI5</accession>
<evidence type="ECO:0000259" key="4">
    <source>
        <dbReference type="Pfam" id="PF13435"/>
    </source>
</evidence>
<feature type="domain" description="Cytochrome c-552/4" evidence="4">
    <location>
        <begin position="77"/>
        <end position="156"/>
    </location>
</feature>